<proteinExistence type="predicted"/>
<keyword evidence="4" id="KW-0472">Membrane</keyword>
<dbReference type="GO" id="GO:0016020">
    <property type="term" value="C:membrane"/>
    <property type="evidence" value="ECO:0007669"/>
    <property type="project" value="TreeGrafter"/>
</dbReference>
<evidence type="ECO:0000313" key="5">
    <source>
        <dbReference type="Proteomes" id="UP001152795"/>
    </source>
</evidence>
<accession>A0A7D9J6B0</accession>
<feature type="compositionally biased region" description="Basic and acidic residues" evidence="3">
    <location>
        <begin position="1"/>
        <end position="11"/>
    </location>
</feature>
<name>A0A7D9J6B0_PARCT</name>
<dbReference type="SMART" id="SM00239">
    <property type="entry name" value="C2"/>
    <property type="match status" value="2"/>
</dbReference>
<protein>
    <submittedName>
        <fullName evidence="4">Multiple C2 and transmembrane domain-containing 1-like isoform X2</fullName>
    </submittedName>
</protein>
<keyword evidence="2" id="KW-0106">Calcium</keyword>
<reference evidence="4" key="1">
    <citation type="submission" date="2020-04" db="EMBL/GenBank/DDBJ databases">
        <authorList>
            <person name="Alioto T."/>
            <person name="Alioto T."/>
            <person name="Gomez Garrido J."/>
        </authorList>
    </citation>
    <scope>NUCLEOTIDE SEQUENCE</scope>
    <source>
        <strain evidence="4">A484AB</strain>
    </source>
</reference>
<dbReference type="InterPro" id="IPR000008">
    <property type="entry name" value="C2_dom"/>
</dbReference>
<dbReference type="PROSITE" id="PS50004">
    <property type="entry name" value="C2"/>
    <property type="match status" value="2"/>
</dbReference>
<dbReference type="OrthoDB" id="5973539at2759"/>
<dbReference type="CDD" id="cd08376">
    <property type="entry name" value="C2B_MCTP_PRT"/>
    <property type="match status" value="1"/>
</dbReference>
<gene>
    <name evidence="4" type="ORF">PACLA_8A027318</name>
</gene>
<comment type="caution">
    <text evidence="4">The sequence shown here is derived from an EMBL/GenBank/DDBJ whole genome shotgun (WGS) entry which is preliminary data.</text>
</comment>
<keyword evidence="1" id="KW-0479">Metal-binding</keyword>
<feature type="region of interest" description="Disordered" evidence="3">
    <location>
        <begin position="1"/>
        <end position="49"/>
    </location>
</feature>
<evidence type="ECO:0000256" key="1">
    <source>
        <dbReference type="ARBA" id="ARBA00022723"/>
    </source>
</evidence>
<dbReference type="GO" id="GO:0005509">
    <property type="term" value="F:calcium ion binding"/>
    <property type="evidence" value="ECO:0007669"/>
    <property type="project" value="TreeGrafter"/>
</dbReference>
<keyword evidence="4" id="KW-0812">Transmembrane</keyword>
<keyword evidence="5" id="KW-1185">Reference proteome</keyword>
<dbReference type="Proteomes" id="UP001152795">
    <property type="component" value="Unassembled WGS sequence"/>
</dbReference>
<feature type="non-terminal residue" evidence="4">
    <location>
        <position position="298"/>
    </location>
</feature>
<dbReference type="PANTHER" id="PTHR45911:SF4">
    <property type="entry name" value="MULTIPLE C2 AND TRANSMEMBRANE DOMAIN-CONTAINING PROTEIN"/>
    <property type="match status" value="1"/>
</dbReference>
<dbReference type="EMBL" id="CACRXK020012217">
    <property type="protein sequence ID" value="CAB4022904.1"/>
    <property type="molecule type" value="Genomic_DNA"/>
</dbReference>
<evidence type="ECO:0000256" key="2">
    <source>
        <dbReference type="ARBA" id="ARBA00022837"/>
    </source>
</evidence>
<evidence type="ECO:0000313" key="4">
    <source>
        <dbReference type="EMBL" id="CAB4022904.1"/>
    </source>
</evidence>
<dbReference type="Gene3D" id="2.60.40.150">
    <property type="entry name" value="C2 domain"/>
    <property type="match status" value="2"/>
</dbReference>
<dbReference type="Pfam" id="PF00168">
    <property type="entry name" value="C2"/>
    <property type="match status" value="2"/>
</dbReference>
<dbReference type="SUPFAM" id="SSF49562">
    <property type="entry name" value="C2 domain (Calcium/lipid-binding domain, CaLB)"/>
    <property type="match status" value="2"/>
</dbReference>
<organism evidence="4 5">
    <name type="scientific">Paramuricea clavata</name>
    <name type="common">Red gorgonian</name>
    <name type="synonym">Violescent sea-whip</name>
    <dbReference type="NCBI Taxonomy" id="317549"/>
    <lineage>
        <taxon>Eukaryota</taxon>
        <taxon>Metazoa</taxon>
        <taxon>Cnidaria</taxon>
        <taxon>Anthozoa</taxon>
        <taxon>Octocorallia</taxon>
        <taxon>Malacalcyonacea</taxon>
        <taxon>Plexauridae</taxon>
        <taxon>Paramuricea</taxon>
    </lineage>
</organism>
<dbReference type="FunFam" id="2.60.40.150:FF:000256">
    <property type="entry name" value="Predicted protein"/>
    <property type="match status" value="1"/>
</dbReference>
<dbReference type="CDD" id="cd04042">
    <property type="entry name" value="C2A_MCTP_PRT"/>
    <property type="match status" value="1"/>
</dbReference>
<dbReference type="InterPro" id="IPR035892">
    <property type="entry name" value="C2_domain_sf"/>
</dbReference>
<dbReference type="PANTHER" id="PTHR45911">
    <property type="entry name" value="C2 DOMAIN-CONTAINING PROTEIN"/>
    <property type="match status" value="1"/>
</dbReference>
<evidence type="ECO:0000256" key="3">
    <source>
        <dbReference type="SAM" id="MobiDB-lite"/>
    </source>
</evidence>
<dbReference type="AlphaFoldDB" id="A0A7D9J6B0"/>
<sequence>MSDDDKGEKKKGLFNSLKKKKKGQTPESPSARPENLPFEGESSPVEFSPGSTAAAVARSGKFAFFALSVELKEGINLAARDKTGTSDPYVKFKADGKQIYKSRTIPKNLNPQWNEKFCVPIEDISMPLVIKVFDFDRVSSDDPMGMVTVDLSQMEVNRPRDLTLDLQSASGTNEKLGQITATFTLMPKTNEDRQELMRRASQRRAAQAKESGKALQKDGVVSVTLVEGQKLIAMDDNGTSDPYCRFKLGNEKYKSKSCKETLNPQWKEHFDLKFFADTDMILEVSVYDRDIRKDEFMG</sequence>
<dbReference type="PRINTS" id="PR00360">
    <property type="entry name" value="C2DOMAIN"/>
</dbReference>